<dbReference type="GO" id="GO:0006888">
    <property type="term" value="P:endoplasmic reticulum to Golgi vesicle-mediated transport"/>
    <property type="evidence" value="ECO:0007669"/>
    <property type="project" value="TreeGrafter"/>
</dbReference>
<dbReference type="GO" id="GO:0005802">
    <property type="term" value="C:trans-Golgi network"/>
    <property type="evidence" value="ECO:0007669"/>
    <property type="project" value="TreeGrafter"/>
</dbReference>
<keyword evidence="3" id="KW-1185">Reference proteome</keyword>
<dbReference type="PANTHER" id="PTHR12817:SF0">
    <property type="entry name" value="GEO08327P1"/>
    <property type="match status" value="1"/>
</dbReference>
<evidence type="ECO:0008006" key="4">
    <source>
        <dbReference type="Google" id="ProtNLM"/>
    </source>
</evidence>
<dbReference type="InterPro" id="IPR037992">
    <property type="entry name" value="TRAPPC6/Trs33"/>
</dbReference>
<comment type="similarity">
    <text evidence="1">Belongs to the TRAPP small subunits family. BET3 subfamily.</text>
</comment>
<organism evidence="2 3">
    <name type="scientific">Malassezia cuniculi</name>
    <dbReference type="NCBI Taxonomy" id="948313"/>
    <lineage>
        <taxon>Eukaryota</taxon>
        <taxon>Fungi</taxon>
        <taxon>Dikarya</taxon>
        <taxon>Basidiomycota</taxon>
        <taxon>Ustilaginomycotina</taxon>
        <taxon>Malasseziomycetes</taxon>
        <taxon>Malasseziales</taxon>
        <taxon>Malasseziaceae</taxon>
        <taxon>Malassezia</taxon>
    </lineage>
</organism>
<reference evidence="2" key="1">
    <citation type="submission" date="2023-03" db="EMBL/GenBank/DDBJ databases">
        <title>Mating type loci evolution in Malassezia.</title>
        <authorList>
            <person name="Coelho M.A."/>
        </authorList>
    </citation>
    <scope>NUCLEOTIDE SEQUENCE</scope>
    <source>
        <strain evidence="2">CBS 11721</strain>
    </source>
</reference>
<evidence type="ECO:0000313" key="2">
    <source>
        <dbReference type="EMBL" id="WFD35952.1"/>
    </source>
</evidence>
<dbReference type="Gene3D" id="3.30.1380.20">
    <property type="entry name" value="Trafficking protein particle complex subunit 3"/>
    <property type="match status" value="1"/>
</dbReference>
<dbReference type="SUPFAM" id="SSF111126">
    <property type="entry name" value="Ligand-binding domain in the NO signalling and Golgi transport"/>
    <property type="match status" value="1"/>
</dbReference>
<proteinExistence type="inferred from homology"/>
<dbReference type="GO" id="GO:0030008">
    <property type="term" value="C:TRAPP complex"/>
    <property type="evidence" value="ECO:0007669"/>
    <property type="project" value="TreeGrafter"/>
</dbReference>
<dbReference type="Proteomes" id="UP001219933">
    <property type="component" value="Chromosome 4"/>
</dbReference>
<dbReference type="PANTHER" id="PTHR12817">
    <property type="entry name" value="TRAFFICKING PROTEIN PARTICLE COMPLEX SUBUNIT 6B"/>
    <property type="match status" value="1"/>
</dbReference>
<dbReference type="AlphaFoldDB" id="A0AAF0J6V1"/>
<dbReference type="EMBL" id="CP119880">
    <property type="protein sequence ID" value="WFD35952.1"/>
    <property type="molecule type" value="Genomic_DNA"/>
</dbReference>
<gene>
    <name evidence="2" type="ORF">MCUN1_002823</name>
</gene>
<dbReference type="Pfam" id="PF04051">
    <property type="entry name" value="TRAPP"/>
    <property type="match status" value="1"/>
</dbReference>
<name>A0AAF0J6V1_9BASI</name>
<dbReference type="CDD" id="cd14944">
    <property type="entry name" value="TRAPPC6A_Trs33"/>
    <property type="match status" value="1"/>
</dbReference>
<dbReference type="InterPro" id="IPR024096">
    <property type="entry name" value="NO_sig/Golgi_transp_ligand-bd"/>
</dbReference>
<accession>A0AAF0J6V1</accession>
<evidence type="ECO:0000313" key="3">
    <source>
        <dbReference type="Proteomes" id="UP001219933"/>
    </source>
</evidence>
<sequence length="222" mass="23768">MDAPAPLPHALPSTLLAAPTRAGAPLVTSAVLELANPPQKQVARVCYHLLAVEMIRSIEASTSYRVRRSNDTVAQLAQADGAAHVPPPLTSEDEQEMVRARVEAIGMHLGAGIAARLSRNKLRFNDTLDVIKFLCKDVWNALWDKQIDNLRTNHKGVFVLQDKAFRPLCADKDLGSYGALQGAFAAGAVRGALDTLGVRATTTADVTSPPLCVLHVRIAPAP</sequence>
<evidence type="ECO:0000256" key="1">
    <source>
        <dbReference type="ARBA" id="ARBA00006218"/>
    </source>
</evidence>
<dbReference type="GO" id="GO:0005801">
    <property type="term" value="C:cis-Golgi network"/>
    <property type="evidence" value="ECO:0007669"/>
    <property type="project" value="TreeGrafter"/>
</dbReference>
<dbReference type="InterPro" id="IPR007194">
    <property type="entry name" value="TRAPP_component"/>
</dbReference>
<protein>
    <recommendedName>
        <fullName evidence="4">Trafficking protein particle complex subunit 6B</fullName>
    </recommendedName>
</protein>